<dbReference type="PROSITE" id="PS50110">
    <property type="entry name" value="RESPONSE_REGULATORY"/>
    <property type="match status" value="1"/>
</dbReference>
<sequence>MPADDYALKTDDQTPLPHKTETTVQALILDDSNFDRKRLRRIAKHTGLPIKFTSCASLIAFEKLIQDAKFHIVFIDYRLPEGNGLEALKILEKYEKNSQALPILIAGDLDGDVVASAFKAGCVDYIAKRKVDKRQLRHSILNALAQAGFSGDQKSPGQ</sequence>
<dbReference type="RefSeq" id="WP_188671523.1">
    <property type="nucleotide sequence ID" value="NZ_BMKA01000001.1"/>
</dbReference>
<name>A0A916QUM9_9RHOB</name>
<dbReference type="GO" id="GO:0000160">
    <property type="term" value="P:phosphorelay signal transduction system"/>
    <property type="evidence" value="ECO:0007669"/>
    <property type="project" value="InterPro"/>
</dbReference>
<dbReference type="PANTHER" id="PTHR44591">
    <property type="entry name" value="STRESS RESPONSE REGULATOR PROTEIN 1"/>
    <property type="match status" value="1"/>
</dbReference>
<feature type="modified residue" description="4-aspartylphosphate" evidence="2">
    <location>
        <position position="76"/>
    </location>
</feature>
<evidence type="ECO:0000256" key="1">
    <source>
        <dbReference type="ARBA" id="ARBA00022553"/>
    </source>
</evidence>
<dbReference type="CDD" id="cd00156">
    <property type="entry name" value="REC"/>
    <property type="match status" value="1"/>
</dbReference>
<organism evidence="4 5">
    <name type="scientific">Neptunicoccus cionae</name>
    <dbReference type="NCBI Taxonomy" id="2035344"/>
    <lineage>
        <taxon>Bacteria</taxon>
        <taxon>Pseudomonadati</taxon>
        <taxon>Pseudomonadota</taxon>
        <taxon>Alphaproteobacteria</taxon>
        <taxon>Rhodobacterales</taxon>
        <taxon>Paracoccaceae</taxon>
        <taxon>Neptunicoccus</taxon>
    </lineage>
</organism>
<dbReference type="PANTHER" id="PTHR44591:SF3">
    <property type="entry name" value="RESPONSE REGULATORY DOMAIN-CONTAINING PROTEIN"/>
    <property type="match status" value="1"/>
</dbReference>
<reference evidence="4" key="2">
    <citation type="submission" date="2020-09" db="EMBL/GenBank/DDBJ databases">
        <authorList>
            <person name="Sun Q."/>
            <person name="Zhou Y."/>
        </authorList>
    </citation>
    <scope>NUCLEOTIDE SEQUENCE</scope>
    <source>
        <strain evidence="4">CGMCC 1.15880</strain>
    </source>
</reference>
<dbReference type="Pfam" id="PF00072">
    <property type="entry name" value="Response_reg"/>
    <property type="match status" value="1"/>
</dbReference>
<dbReference type="SMART" id="SM00448">
    <property type="entry name" value="REC"/>
    <property type="match status" value="1"/>
</dbReference>
<dbReference type="InterPro" id="IPR011006">
    <property type="entry name" value="CheY-like_superfamily"/>
</dbReference>
<dbReference type="Gene3D" id="3.40.50.2300">
    <property type="match status" value="1"/>
</dbReference>
<dbReference type="Proteomes" id="UP000628017">
    <property type="component" value="Unassembled WGS sequence"/>
</dbReference>
<keyword evidence="5" id="KW-1185">Reference proteome</keyword>
<gene>
    <name evidence="4" type="ORF">GCM10011498_10220</name>
</gene>
<protein>
    <recommendedName>
        <fullName evidence="3">Response regulatory domain-containing protein</fullName>
    </recommendedName>
</protein>
<proteinExistence type="predicted"/>
<accession>A0A916QUM9</accession>
<keyword evidence="1 2" id="KW-0597">Phosphoprotein</keyword>
<evidence type="ECO:0000256" key="2">
    <source>
        <dbReference type="PROSITE-ProRule" id="PRU00169"/>
    </source>
</evidence>
<feature type="domain" description="Response regulatory" evidence="3">
    <location>
        <begin position="25"/>
        <end position="143"/>
    </location>
</feature>
<dbReference type="InterPro" id="IPR001789">
    <property type="entry name" value="Sig_transdc_resp-reg_receiver"/>
</dbReference>
<dbReference type="EMBL" id="BMKA01000001">
    <property type="protein sequence ID" value="GGA11940.1"/>
    <property type="molecule type" value="Genomic_DNA"/>
</dbReference>
<evidence type="ECO:0000259" key="3">
    <source>
        <dbReference type="PROSITE" id="PS50110"/>
    </source>
</evidence>
<reference evidence="4" key="1">
    <citation type="journal article" date="2014" name="Int. J. Syst. Evol. Microbiol.">
        <title>Complete genome sequence of Corynebacterium casei LMG S-19264T (=DSM 44701T), isolated from a smear-ripened cheese.</title>
        <authorList>
            <consortium name="US DOE Joint Genome Institute (JGI-PGF)"/>
            <person name="Walter F."/>
            <person name="Albersmeier A."/>
            <person name="Kalinowski J."/>
            <person name="Ruckert C."/>
        </authorList>
    </citation>
    <scope>NUCLEOTIDE SEQUENCE</scope>
    <source>
        <strain evidence="4">CGMCC 1.15880</strain>
    </source>
</reference>
<dbReference type="AlphaFoldDB" id="A0A916QUM9"/>
<evidence type="ECO:0000313" key="5">
    <source>
        <dbReference type="Proteomes" id="UP000628017"/>
    </source>
</evidence>
<dbReference type="InterPro" id="IPR050595">
    <property type="entry name" value="Bact_response_regulator"/>
</dbReference>
<dbReference type="SUPFAM" id="SSF52172">
    <property type="entry name" value="CheY-like"/>
    <property type="match status" value="1"/>
</dbReference>
<comment type="caution">
    <text evidence="4">The sequence shown here is derived from an EMBL/GenBank/DDBJ whole genome shotgun (WGS) entry which is preliminary data.</text>
</comment>
<evidence type="ECO:0000313" key="4">
    <source>
        <dbReference type="EMBL" id="GGA11940.1"/>
    </source>
</evidence>